<protein>
    <submittedName>
        <fullName evidence="1">Laccase-1</fullName>
    </submittedName>
</protein>
<sequence>MAATPYVTAIVPFDGSTTHKTPQFPTTIPETFLSASSLPCVTPLFNTWFSKKLRSLDSSDYPCKVPRAVDKQVFLTVSLNLQDCPLNQKCKGFLGKRFSAFINNQSFVRPAVSTLESHYHHLHNVELLSDFPEKPPHPYNYTGAILPDTNY</sequence>
<dbReference type="InterPro" id="IPR045087">
    <property type="entry name" value="Cu-oxidase_fam"/>
</dbReference>
<dbReference type="STRING" id="337451.A0A3S3N683"/>
<dbReference type="AlphaFoldDB" id="A0A3S3N683"/>
<proteinExistence type="predicted"/>
<comment type="caution">
    <text evidence="1">The sequence shown here is derived from an EMBL/GenBank/DDBJ whole genome shotgun (WGS) entry which is preliminary data.</text>
</comment>
<dbReference type="OrthoDB" id="2121828at2759"/>
<dbReference type="PANTHER" id="PTHR11709:SF292">
    <property type="entry name" value="LACCASE-1"/>
    <property type="match status" value="1"/>
</dbReference>
<reference evidence="1 2" key="1">
    <citation type="journal article" date="2019" name="Nat. Plants">
        <title>Stout camphor tree genome fills gaps in understanding of flowering plant genome evolution.</title>
        <authorList>
            <person name="Chaw S.M."/>
            <person name="Liu Y.C."/>
            <person name="Wu Y.W."/>
            <person name="Wang H.Y."/>
            <person name="Lin C.I."/>
            <person name="Wu C.S."/>
            <person name="Ke H.M."/>
            <person name="Chang L.Y."/>
            <person name="Hsu C.Y."/>
            <person name="Yang H.T."/>
            <person name="Sudianto E."/>
            <person name="Hsu M.H."/>
            <person name="Wu K.P."/>
            <person name="Wang L.N."/>
            <person name="Leebens-Mack J.H."/>
            <person name="Tsai I.J."/>
        </authorList>
    </citation>
    <scope>NUCLEOTIDE SEQUENCE [LARGE SCALE GENOMIC DNA]</scope>
    <source>
        <strain evidence="2">cv. Chaw 1501</strain>
        <tissue evidence="1">Young leaves</tissue>
    </source>
</reference>
<dbReference type="EMBL" id="QPKB01000007">
    <property type="protein sequence ID" value="RWR89074.1"/>
    <property type="molecule type" value="Genomic_DNA"/>
</dbReference>
<gene>
    <name evidence="1" type="ORF">CKAN_01812200</name>
</gene>
<dbReference type="GO" id="GO:0016491">
    <property type="term" value="F:oxidoreductase activity"/>
    <property type="evidence" value="ECO:0007669"/>
    <property type="project" value="TreeGrafter"/>
</dbReference>
<keyword evidence="2" id="KW-1185">Reference proteome</keyword>
<evidence type="ECO:0000313" key="2">
    <source>
        <dbReference type="Proteomes" id="UP000283530"/>
    </source>
</evidence>
<name>A0A3S3N683_9MAGN</name>
<accession>A0A3S3N683</accession>
<dbReference type="PANTHER" id="PTHR11709">
    <property type="entry name" value="MULTI-COPPER OXIDASE"/>
    <property type="match status" value="1"/>
</dbReference>
<organism evidence="1 2">
    <name type="scientific">Cinnamomum micranthum f. kanehirae</name>
    <dbReference type="NCBI Taxonomy" id="337451"/>
    <lineage>
        <taxon>Eukaryota</taxon>
        <taxon>Viridiplantae</taxon>
        <taxon>Streptophyta</taxon>
        <taxon>Embryophyta</taxon>
        <taxon>Tracheophyta</taxon>
        <taxon>Spermatophyta</taxon>
        <taxon>Magnoliopsida</taxon>
        <taxon>Magnoliidae</taxon>
        <taxon>Laurales</taxon>
        <taxon>Lauraceae</taxon>
        <taxon>Cinnamomum</taxon>
    </lineage>
</organism>
<evidence type="ECO:0000313" key="1">
    <source>
        <dbReference type="EMBL" id="RWR89074.1"/>
    </source>
</evidence>
<dbReference type="Proteomes" id="UP000283530">
    <property type="component" value="Unassembled WGS sequence"/>
</dbReference>